<proteinExistence type="predicted"/>
<evidence type="ECO:0008006" key="3">
    <source>
        <dbReference type="Google" id="ProtNLM"/>
    </source>
</evidence>
<comment type="caution">
    <text evidence="2">The sequence shown here is derived from an EMBL/GenBank/DDBJ whole genome shotgun (WGS) entry which is preliminary data.</text>
</comment>
<gene>
    <name evidence="2" type="ORF">ASZ90_018180</name>
</gene>
<protein>
    <recommendedName>
        <fullName evidence="3">Mobile element protein</fullName>
    </recommendedName>
</protein>
<evidence type="ECO:0000256" key="1">
    <source>
        <dbReference type="SAM" id="MobiDB-lite"/>
    </source>
</evidence>
<evidence type="ECO:0000313" key="2">
    <source>
        <dbReference type="EMBL" id="KUG04413.1"/>
    </source>
</evidence>
<dbReference type="AlphaFoldDB" id="A0A0W8E7J0"/>
<organism evidence="2">
    <name type="scientific">hydrocarbon metagenome</name>
    <dbReference type="NCBI Taxonomy" id="938273"/>
    <lineage>
        <taxon>unclassified sequences</taxon>
        <taxon>metagenomes</taxon>
        <taxon>ecological metagenomes</taxon>
    </lineage>
</organism>
<sequence>MVISALVQDKTITLNNEREKKVGAYSYRSVNSILEKGLDQLPFTNASPKSQPFSKHANVRGPEYYSKEGD</sequence>
<name>A0A0W8E7J0_9ZZZZ</name>
<accession>A0A0W8E7J0</accession>
<feature type="region of interest" description="Disordered" evidence="1">
    <location>
        <begin position="45"/>
        <end position="70"/>
    </location>
</feature>
<reference evidence="2" key="1">
    <citation type="journal article" date="2015" name="Proc. Natl. Acad. Sci. U.S.A.">
        <title>Networks of energetic and metabolic interactions define dynamics in microbial communities.</title>
        <authorList>
            <person name="Embree M."/>
            <person name="Liu J.K."/>
            <person name="Al-Bassam M.M."/>
            <person name="Zengler K."/>
        </authorList>
    </citation>
    <scope>NUCLEOTIDE SEQUENCE</scope>
</reference>
<dbReference type="EMBL" id="LNQE01001849">
    <property type="protein sequence ID" value="KUG04413.1"/>
    <property type="molecule type" value="Genomic_DNA"/>
</dbReference>